<comment type="catalytic activity">
    <reaction evidence="1">
        <text>Endonucleolytic cleavage of DNA to give random double-stranded fragments with terminal 5'-phosphates, ATP is simultaneously hydrolyzed.</text>
        <dbReference type="EC" id="3.1.21.3"/>
    </reaction>
</comment>
<dbReference type="GO" id="GO:0003677">
    <property type="term" value="F:DNA binding"/>
    <property type="evidence" value="ECO:0007669"/>
    <property type="project" value="UniProtKB-KW"/>
</dbReference>
<dbReference type="EMBL" id="JACXYU010000007">
    <property type="protein sequence ID" value="MBD3932824.1"/>
    <property type="molecule type" value="Genomic_DNA"/>
</dbReference>
<dbReference type="PANTHER" id="PTHR30195">
    <property type="entry name" value="TYPE I SITE-SPECIFIC DEOXYRIBONUCLEASE PROTEIN SUBUNIT M AND R"/>
    <property type="match status" value="1"/>
</dbReference>
<evidence type="ECO:0000256" key="4">
    <source>
        <dbReference type="ARBA" id="ARBA00022722"/>
    </source>
</evidence>
<keyword evidence="7" id="KW-0255">Endonuclease</keyword>
<protein>
    <recommendedName>
        <fullName evidence="3">type I site-specific deoxyribonuclease</fullName>
        <ecNumber evidence="3">3.1.21.3</ecNumber>
    </recommendedName>
</protein>
<evidence type="ECO:0000259" key="12">
    <source>
        <dbReference type="PROSITE" id="PS51192"/>
    </source>
</evidence>
<dbReference type="Pfam" id="PF11867">
    <property type="entry name" value="T1RH-like_C"/>
    <property type="match status" value="1"/>
</dbReference>
<dbReference type="GO" id="GO:0004386">
    <property type="term" value="F:helicase activity"/>
    <property type="evidence" value="ECO:0007669"/>
    <property type="project" value="UniProtKB-KW"/>
</dbReference>
<evidence type="ECO:0000256" key="10">
    <source>
        <dbReference type="ARBA" id="ARBA00023125"/>
    </source>
</evidence>
<evidence type="ECO:0000313" key="14">
    <source>
        <dbReference type="Proteomes" id="UP000632289"/>
    </source>
</evidence>
<dbReference type="AlphaFoldDB" id="A0A927F257"/>
<dbReference type="PANTHER" id="PTHR30195:SF15">
    <property type="entry name" value="TYPE I RESTRICTION ENZYME HINDI ENDONUCLEASE SUBUNIT"/>
    <property type="match status" value="1"/>
</dbReference>
<reference evidence="13" key="1">
    <citation type="submission" date="2020-09" db="EMBL/GenBank/DDBJ databases">
        <title>Secondary metabolite and genome analysis of marine Streptomyces chumphonensis KK1-2T.</title>
        <authorList>
            <person name="Phongsopitanun W."/>
            <person name="Kanchanasin P."/>
            <person name="Pittayakhajonwut P."/>
            <person name="Suwanborirux K."/>
            <person name="Tanasupawat S."/>
        </authorList>
    </citation>
    <scope>NUCLEOTIDE SEQUENCE</scope>
    <source>
        <strain evidence="13">KK1-2</strain>
    </source>
</reference>
<sequence length="1266" mass="141099">MQRRRSALRRRRKKCLVRAGLRGRATVSDGHGARRLTYTPAVPHPRSARTRWPWLSTDRDRLAPTPRQGHTCVRRRAGWGQPVTDQPEYSRVERPLIDQLVSMGWQHRQGALPGKPATDCASSDRASFTEALYADRFQRAVSRINLRPDGTPWLSEEQLDWLLKLVLGTAPGQGPEGKGVAGNIQVTRLLREGVNARRLPGWQETDPAHVRLVDWDGECAPGNDYLAVSQFRVERPGAGAVIPDLVLFVNGLPWAVIECKAPVTSCSRDRRFPVDQAVGQVIGYAGVDAPSAVTEFTRFAQLLIATDGVHAELGTVTAEARHFAPWRTVEPSSEEQVREETGTPPRGQLSAQQVLVAGVLRPAHLLTLIRDFTTETGQGPRTIKAVGRYQQFRAVHRLTARLRSRRRAVEAGQDVDQRGGVVWHTQGSGKSLTMAFLVRHLRSTKDLRGHKVVVVTDRKDLEKQIKESLAAADEKIHRSRSVVQARSFLSVDVPDVSLVMLQKAQRDDSAWDGREEKLAESPDGEDHVHNKVANAGHDIVVLVDEAHRGHMQWQHARLRAMLPNAVLVGFTGTPILSRARKSTEDIFGAFADTYTLRDAEADGAVVPVRYEAHSVQLEVIEKAFLDAEFDVEIPADPERRDKVLREFARRKEILEAPSVIAAKADHMLRHWARTALPERFGAQVVAVSRLAAVRYQEALLSARDRLLSELDGLDPDLAHDPHGYEEASAEERELLDLLPSRELLASIKAAVVISKAGWNSRQRDPATWHLWTNKTHQEAHIARFQKGLGDPRAAALDPSWHATTHGAAGSALGQPCSSGDPWDGYGAVDVSAKDDTRDEAPIAFLVVQSMLLTGFDAPVEQVLYLDCPLCGVGLLQAIARTNRPYFSKEWGQVVDYVGIGPELSRSLAEYDEAHLRAVYGYEHYSFDHLDPAFQGDQPVRDIMWLETDAATDAQLRSLHEQITRFLTSQGLSSLADAAQREDLLAALADPLLLGEFDELVRDFLTALNAVLPRPRALDFERDARFLGEVQYLARQRYLDGQDDFSPRRYGAKIRQLISRHLQVSDIQQRIPPVNLTAPDFMERVASNNDVRARTSYMRSRLDLHITARLRSDPVRYQRFSDRLAEIIRRMEEDFDAAAAALVSLVSDVQAAEADDATTGGLERWTEQPVYEVLREALETSGDRGTAGIDLIQASRDLTVHLATKVSSPDFVTLTDTQIRVRREVRAYLESRLHLDWVATGPVSSSLVDLALDQHAEFLRYGRGVAT</sequence>
<keyword evidence="4" id="KW-0540">Nuclease</keyword>
<dbReference type="InterPro" id="IPR055180">
    <property type="entry name" value="HsdR_RecA-like_helicase_dom_2"/>
</dbReference>
<dbReference type="Pfam" id="PF18766">
    <property type="entry name" value="SWI2_SNF2"/>
    <property type="match status" value="1"/>
</dbReference>
<comment type="caution">
    <text evidence="13">The sequence shown here is derived from an EMBL/GenBank/DDBJ whole genome shotgun (WGS) entry which is preliminary data.</text>
</comment>
<dbReference type="InterPro" id="IPR040980">
    <property type="entry name" value="SWI2_SNF2"/>
</dbReference>
<evidence type="ECO:0000256" key="3">
    <source>
        <dbReference type="ARBA" id="ARBA00012654"/>
    </source>
</evidence>
<keyword evidence="5" id="KW-0547">Nucleotide-binding</keyword>
<evidence type="ECO:0000256" key="2">
    <source>
        <dbReference type="ARBA" id="ARBA00008598"/>
    </source>
</evidence>
<dbReference type="GO" id="GO:0009035">
    <property type="term" value="F:type I site-specific deoxyribonuclease activity"/>
    <property type="evidence" value="ECO:0007669"/>
    <property type="project" value="UniProtKB-EC"/>
</dbReference>
<gene>
    <name evidence="13" type="ORF">IF129_14845</name>
</gene>
<dbReference type="Pfam" id="PF22679">
    <property type="entry name" value="T1R_D3-like"/>
    <property type="match status" value="1"/>
</dbReference>
<dbReference type="SMART" id="SM00487">
    <property type="entry name" value="DEXDc"/>
    <property type="match status" value="1"/>
</dbReference>
<evidence type="ECO:0000256" key="7">
    <source>
        <dbReference type="ARBA" id="ARBA00022759"/>
    </source>
</evidence>
<dbReference type="GO" id="GO:0005524">
    <property type="term" value="F:ATP binding"/>
    <property type="evidence" value="ECO:0007669"/>
    <property type="project" value="UniProtKB-KW"/>
</dbReference>
<dbReference type="InterPro" id="IPR051268">
    <property type="entry name" value="Type-I_R_enzyme_R_subunit"/>
</dbReference>
<keyword evidence="9" id="KW-0067">ATP-binding</keyword>
<dbReference type="SUPFAM" id="SSF52540">
    <property type="entry name" value="P-loop containing nucleoside triphosphate hydrolases"/>
    <property type="match status" value="1"/>
</dbReference>
<comment type="similarity">
    <text evidence="2">Belongs to the HsdR family.</text>
</comment>
<dbReference type="InterPro" id="IPR007409">
    <property type="entry name" value="Restrct_endonuc_type1_HsdR_N"/>
</dbReference>
<dbReference type="InterPro" id="IPR027417">
    <property type="entry name" value="P-loop_NTPase"/>
</dbReference>
<feature type="region of interest" description="Disordered" evidence="11">
    <location>
        <begin position="328"/>
        <end position="347"/>
    </location>
</feature>
<dbReference type="InterPro" id="IPR021810">
    <property type="entry name" value="T1RH-like_C"/>
</dbReference>
<evidence type="ECO:0000256" key="8">
    <source>
        <dbReference type="ARBA" id="ARBA00022801"/>
    </source>
</evidence>
<keyword evidence="13" id="KW-0347">Helicase</keyword>
<dbReference type="CDD" id="cd22332">
    <property type="entry name" value="HsdR_N"/>
    <property type="match status" value="1"/>
</dbReference>
<dbReference type="InterPro" id="IPR014001">
    <property type="entry name" value="Helicase_ATP-bd"/>
</dbReference>
<dbReference type="EC" id="3.1.21.3" evidence="3"/>
<name>A0A927F257_9ACTN</name>
<dbReference type="Pfam" id="PF04313">
    <property type="entry name" value="HSDR_N"/>
    <property type="match status" value="1"/>
</dbReference>
<dbReference type="Gene3D" id="3.90.1570.50">
    <property type="match status" value="1"/>
</dbReference>
<dbReference type="PROSITE" id="PS51192">
    <property type="entry name" value="HELICASE_ATP_BIND_1"/>
    <property type="match status" value="1"/>
</dbReference>
<evidence type="ECO:0000256" key="5">
    <source>
        <dbReference type="ARBA" id="ARBA00022741"/>
    </source>
</evidence>
<evidence type="ECO:0000256" key="9">
    <source>
        <dbReference type="ARBA" id="ARBA00022840"/>
    </source>
</evidence>
<evidence type="ECO:0000256" key="1">
    <source>
        <dbReference type="ARBA" id="ARBA00000851"/>
    </source>
</evidence>
<dbReference type="Gene3D" id="3.40.50.300">
    <property type="entry name" value="P-loop containing nucleotide triphosphate hydrolases"/>
    <property type="match status" value="3"/>
</dbReference>
<keyword evidence="8" id="KW-0378">Hydrolase</keyword>
<keyword evidence="14" id="KW-1185">Reference proteome</keyword>
<evidence type="ECO:0000256" key="11">
    <source>
        <dbReference type="SAM" id="MobiDB-lite"/>
    </source>
</evidence>
<dbReference type="CDD" id="cd18800">
    <property type="entry name" value="SF2_C_EcoR124I-like"/>
    <property type="match status" value="1"/>
</dbReference>
<accession>A0A927F257</accession>
<keyword evidence="10" id="KW-0238">DNA-binding</keyword>
<evidence type="ECO:0000256" key="6">
    <source>
        <dbReference type="ARBA" id="ARBA00022747"/>
    </source>
</evidence>
<dbReference type="GO" id="GO:0009307">
    <property type="term" value="P:DNA restriction-modification system"/>
    <property type="evidence" value="ECO:0007669"/>
    <property type="project" value="UniProtKB-KW"/>
</dbReference>
<feature type="domain" description="Helicase ATP-binding" evidence="12">
    <location>
        <begin position="411"/>
        <end position="575"/>
    </location>
</feature>
<organism evidence="13 14">
    <name type="scientific">Streptomyces chumphonensis</name>
    <dbReference type="NCBI Taxonomy" id="1214925"/>
    <lineage>
        <taxon>Bacteria</taxon>
        <taxon>Bacillati</taxon>
        <taxon>Actinomycetota</taxon>
        <taxon>Actinomycetes</taxon>
        <taxon>Kitasatosporales</taxon>
        <taxon>Streptomycetaceae</taxon>
        <taxon>Streptomyces</taxon>
    </lineage>
</organism>
<proteinExistence type="inferred from homology"/>
<dbReference type="Proteomes" id="UP000632289">
    <property type="component" value="Unassembled WGS sequence"/>
</dbReference>
<evidence type="ECO:0000313" key="13">
    <source>
        <dbReference type="EMBL" id="MBD3932824.1"/>
    </source>
</evidence>
<keyword evidence="6" id="KW-0680">Restriction system</keyword>